<dbReference type="Proteomes" id="UP000186058">
    <property type="component" value="Unassembled WGS sequence"/>
</dbReference>
<dbReference type="EC" id="1.1.1.86" evidence="9"/>
<dbReference type="SUPFAM" id="SSF48179">
    <property type="entry name" value="6-phosphogluconate dehydrogenase C-terminal domain-like"/>
    <property type="match status" value="1"/>
</dbReference>
<evidence type="ECO:0000256" key="1">
    <source>
        <dbReference type="ARBA" id="ARBA00004864"/>
    </source>
</evidence>
<keyword evidence="7 9" id="KW-0560">Oxidoreductase</keyword>
<dbReference type="HAMAP" id="MF_00435">
    <property type="entry name" value="IlvC"/>
    <property type="match status" value="1"/>
</dbReference>
<feature type="binding site" evidence="9">
    <location>
        <position position="53"/>
    </location>
    <ligand>
        <name>NADP(+)</name>
        <dbReference type="ChEBI" id="CHEBI:58349"/>
    </ligand>
</feature>
<dbReference type="InterPro" id="IPR036291">
    <property type="entry name" value="NAD(P)-bd_dom_sf"/>
</dbReference>
<dbReference type="PANTHER" id="PTHR21371">
    <property type="entry name" value="KETOL-ACID REDUCTOISOMERASE, MITOCHONDRIAL"/>
    <property type="match status" value="1"/>
</dbReference>
<dbReference type="PANTHER" id="PTHR21371:SF1">
    <property type="entry name" value="KETOL-ACID REDUCTOISOMERASE, MITOCHONDRIAL"/>
    <property type="match status" value="1"/>
</dbReference>
<dbReference type="NCBIfam" id="NF009940">
    <property type="entry name" value="PRK13403.1"/>
    <property type="match status" value="1"/>
</dbReference>
<gene>
    <name evidence="9" type="primary">ilvC</name>
    <name evidence="13" type="ORF">A3844_20520</name>
</gene>
<dbReference type="RefSeq" id="WP_074085844.1">
    <property type="nucleotide sequence ID" value="NZ_LVWI01000055.1"/>
</dbReference>
<feature type="binding site" evidence="9 10">
    <location>
        <position position="191"/>
    </location>
    <ligand>
        <name>Mg(2+)</name>
        <dbReference type="ChEBI" id="CHEBI:18420"/>
        <label>2</label>
    </ligand>
</feature>
<sequence>MAVTTYYEQDAELSVLKGKTIAVIGYGSQGHAQAQNLRDSGLQVVIGLREGKSFETAKNDGFEVLPVAEAVSRADVVQILMPDETQASVYKNEIEPNLKNGAALMFSHGFNVHFGQIVAPKDADVLLVAPKSPGHMVRRTYVEGFGVPGLIAIEQDATGNAQAIGLAYAKGIGCTRAGVIETSFREETETDLFGEQAVLCGGVSALIKAGFETLTEAGYAPEMAYFECLHEMKLIVDLVYEGGLATMRDSISNTAEYGDYVTGPRIITDETKKAMKEVLSDIQQGKFARDFILENQSGRAFLTATRRNEAAHPVEVVGSQLREMMHWIKK</sequence>
<accession>A0ABX3EJ94</accession>
<reference evidence="13 14" key="1">
    <citation type="submission" date="2016-03" db="EMBL/GenBank/DDBJ databases">
        <authorList>
            <person name="Sant'Anna F.H."/>
            <person name="Ambrosini A."/>
            <person name="Souza R."/>
            <person name="Bach E."/>
            <person name="Fernandes G."/>
            <person name="Balsanelli E."/>
            <person name="Baura V.A."/>
            <person name="Souza E.M."/>
            <person name="Passaglia L."/>
        </authorList>
    </citation>
    <scope>NUCLEOTIDE SEQUENCE [LARGE SCALE GENOMIC DNA]</scope>
    <source>
        <strain evidence="13 14">P26E</strain>
    </source>
</reference>
<feature type="domain" description="KARI N-terminal Rossmann" evidence="11">
    <location>
        <begin position="1"/>
        <end position="182"/>
    </location>
</feature>
<dbReference type="EMBL" id="LVWI01000055">
    <property type="protein sequence ID" value="OKP84071.1"/>
    <property type="molecule type" value="Genomic_DNA"/>
</dbReference>
<dbReference type="PROSITE" id="PS51850">
    <property type="entry name" value="KARI_N"/>
    <property type="match status" value="1"/>
</dbReference>
<comment type="caution">
    <text evidence="13">The sequence shown here is derived from an EMBL/GenBank/DDBJ whole genome shotgun (WGS) entry which is preliminary data.</text>
</comment>
<dbReference type="Pfam" id="PF01450">
    <property type="entry name" value="KARI_C"/>
    <property type="match status" value="1"/>
</dbReference>
<comment type="function">
    <text evidence="9">Involved in the biosynthesis of branched-chain amino acids (BCAA). Catalyzes an alkyl-migration followed by a ketol-acid reduction of (S)-2-acetolactate (S2AL) to yield (R)-2,3-dihydroxy-isovalerate. In the isomerase reaction, S2AL is rearranged via a Mg-dependent methyl migration to produce 3-hydroxy-3-methyl-2-ketobutyrate (HMKB). In the reductase reaction, this 2-ketoacid undergoes a metal-dependent reduction by NADPH to yield (R)-2,3-dihydroxy-isovalerate.</text>
</comment>
<dbReference type="InterPro" id="IPR013023">
    <property type="entry name" value="KARI"/>
</dbReference>
<keyword evidence="5 9" id="KW-0479">Metal-binding</keyword>
<evidence type="ECO:0000256" key="2">
    <source>
        <dbReference type="ARBA" id="ARBA00004885"/>
    </source>
</evidence>
<feature type="domain" description="KARI C-terminal knotted" evidence="12">
    <location>
        <begin position="183"/>
        <end position="328"/>
    </location>
</feature>
<dbReference type="InterPro" id="IPR008927">
    <property type="entry name" value="6-PGluconate_DH-like_C_sf"/>
</dbReference>
<keyword evidence="8 9" id="KW-0100">Branched-chain amino acid biosynthesis</keyword>
<comment type="pathway">
    <text evidence="1 9">Amino-acid biosynthesis; L-valine biosynthesis; L-valine from pyruvate: step 2/4.</text>
</comment>
<proteinExistence type="inferred from homology"/>
<protein>
    <recommendedName>
        <fullName evidence="9">Ketol-acid reductoisomerase (NADP(+))</fullName>
        <shortName evidence="9">KARI</shortName>
        <ecNumber evidence="9">1.1.1.86</ecNumber>
    </recommendedName>
    <alternativeName>
        <fullName evidence="9">Acetohydroxy-acid isomeroreductase</fullName>
        <shortName evidence="9">AHIR</shortName>
    </alternativeName>
    <alternativeName>
        <fullName evidence="9">Alpha-keto-beta-hydroxylacyl reductoisomerase</fullName>
    </alternativeName>
</protein>
<evidence type="ECO:0000256" key="9">
    <source>
        <dbReference type="HAMAP-Rule" id="MF_00435"/>
    </source>
</evidence>
<feature type="binding site" evidence="9 10">
    <location>
        <position position="252"/>
    </location>
    <ligand>
        <name>substrate</name>
    </ligand>
</feature>
<evidence type="ECO:0000313" key="14">
    <source>
        <dbReference type="Proteomes" id="UP000186058"/>
    </source>
</evidence>
<evidence type="ECO:0000256" key="5">
    <source>
        <dbReference type="ARBA" id="ARBA00022723"/>
    </source>
</evidence>
<dbReference type="PROSITE" id="PS51851">
    <property type="entry name" value="KARI_C"/>
    <property type="match status" value="1"/>
</dbReference>
<keyword evidence="4 9" id="KW-0028">Amino-acid biosynthesis</keyword>
<dbReference type="SUPFAM" id="SSF51735">
    <property type="entry name" value="NAD(P)-binding Rossmann-fold domains"/>
    <property type="match status" value="1"/>
</dbReference>
<feature type="binding site" evidence="9">
    <location>
        <position position="134"/>
    </location>
    <ligand>
        <name>NADP(+)</name>
        <dbReference type="ChEBI" id="CHEBI:58349"/>
    </ligand>
</feature>
<evidence type="ECO:0000256" key="8">
    <source>
        <dbReference type="ARBA" id="ARBA00023304"/>
    </source>
</evidence>
<organism evidence="13 14">
    <name type="scientific">Paenibacillus helianthi</name>
    <dbReference type="NCBI Taxonomy" id="1349432"/>
    <lineage>
        <taxon>Bacteria</taxon>
        <taxon>Bacillati</taxon>
        <taxon>Bacillota</taxon>
        <taxon>Bacilli</taxon>
        <taxon>Bacillales</taxon>
        <taxon>Paenibacillaceae</taxon>
        <taxon>Paenibacillus</taxon>
    </lineage>
</organism>
<comment type="caution">
    <text evidence="9">Lacks conserved residue(s) required for the propagation of feature annotation.</text>
</comment>
<feature type="binding site" evidence="9">
    <location>
        <position position="49"/>
    </location>
    <ligand>
        <name>NADP(+)</name>
        <dbReference type="ChEBI" id="CHEBI:58349"/>
    </ligand>
</feature>
<comment type="pathway">
    <text evidence="2 9">Amino-acid biosynthesis; L-isoleucine biosynthesis; L-isoleucine from 2-oxobutanoate: step 2/4.</text>
</comment>
<dbReference type="InterPro" id="IPR000506">
    <property type="entry name" value="KARI_C"/>
</dbReference>
<dbReference type="Pfam" id="PF07991">
    <property type="entry name" value="KARI_N"/>
    <property type="match status" value="1"/>
</dbReference>
<keyword evidence="14" id="KW-1185">Reference proteome</keyword>
<feature type="binding site" evidence="9 10">
    <location>
        <position position="195"/>
    </location>
    <ligand>
        <name>Mg(2+)</name>
        <dbReference type="ChEBI" id="CHEBI:18420"/>
        <label>1</label>
    </ligand>
</feature>
<dbReference type="PIRSF" id="PIRSF000116">
    <property type="entry name" value="IlvC_gammaproteo"/>
    <property type="match status" value="1"/>
</dbReference>
<dbReference type="NCBIfam" id="TIGR00465">
    <property type="entry name" value="ilvC"/>
    <property type="match status" value="1"/>
</dbReference>
<evidence type="ECO:0000313" key="13">
    <source>
        <dbReference type="EMBL" id="OKP84071.1"/>
    </source>
</evidence>
<dbReference type="InterPro" id="IPR013116">
    <property type="entry name" value="KARI_N"/>
</dbReference>
<feature type="binding site" evidence="9">
    <location>
        <begin position="26"/>
        <end position="29"/>
    </location>
    <ligand>
        <name>NADP(+)</name>
        <dbReference type="ChEBI" id="CHEBI:58349"/>
    </ligand>
</feature>
<evidence type="ECO:0000256" key="4">
    <source>
        <dbReference type="ARBA" id="ARBA00022605"/>
    </source>
</evidence>
<dbReference type="NCBIfam" id="NF004017">
    <property type="entry name" value="PRK05479.1"/>
    <property type="match status" value="1"/>
</dbReference>
<comment type="catalytic activity">
    <reaction evidence="9">
        <text>(2R,3R)-2,3-dihydroxy-3-methylpentanoate + NADP(+) = (S)-2-ethyl-2-hydroxy-3-oxobutanoate + NADPH + H(+)</text>
        <dbReference type="Rhea" id="RHEA:13493"/>
        <dbReference type="ChEBI" id="CHEBI:15378"/>
        <dbReference type="ChEBI" id="CHEBI:49256"/>
        <dbReference type="ChEBI" id="CHEBI:49258"/>
        <dbReference type="ChEBI" id="CHEBI:57783"/>
        <dbReference type="ChEBI" id="CHEBI:58349"/>
        <dbReference type="EC" id="1.1.1.86"/>
    </reaction>
</comment>
<evidence type="ECO:0000259" key="12">
    <source>
        <dbReference type="PROSITE" id="PS51851"/>
    </source>
</evidence>
<feature type="active site" evidence="9">
    <location>
        <position position="108"/>
    </location>
</feature>
<comment type="cofactor">
    <cofactor evidence="9">
        <name>Mg(2+)</name>
        <dbReference type="ChEBI" id="CHEBI:18420"/>
    </cofactor>
    <text evidence="9">Binds 2 magnesium ions per subunit.</text>
</comment>
<name>A0ABX3EJ94_9BACL</name>
<dbReference type="Gene3D" id="3.40.50.720">
    <property type="entry name" value="NAD(P)-binding Rossmann-like Domain"/>
    <property type="match status" value="1"/>
</dbReference>
<evidence type="ECO:0000256" key="10">
    <source>
        <dbReference type="PROSITE-ProRule" id="PRU01198"/>
    </source>
</evidence>
<evidence type="ECO:0000256" key="6">
    <source>
        <dbReference type="ARBA" id="ARBA00022842"/>
    </source>
</evidence>
<keyword evidence="6 9" id="KW-0460">Magnesium</keyword>
<evidence type="ECO:0000256" key="3">
    <source>
        <dbReference type="ARBA" id="ARBA00010318"/>
    </source>
</evidence>
<comment type="catalytic activity">
    <reaction evidence="9">
        <text>(2R)-2,3-dihydroxy-3-methylbutanoate + NADP(+) = (2S)-2-acetolactate + NADPH + H(+)</text>
        <dbReference type="Rhea" id="RHEA:22068"/>
        <dbReference type="ChEBI" id="CHEBI:15378"/>
        <dbReference type="ChEBI" id="CHEBI:49072"/>
        <dbReference type="ChEBI" id="CHEBI:57783"/>
        <dbReference type="ChEBI" id="CHEBI:58349"/>
        <dbReference type="ChEBI" id="CHEBI:58476"/>
        <dbReference type="EC" id="1.1.1.86"/>
    </reaction>
</comment>
<evidence type="ECO:0000259" key="11">
    <source>
        <dbReference type="PROSITE" id="PS51850"/>
    </source>
</evidence>
<feature type="binding site" evidence="9 10">
    <location>
        <position position="227"/>
    </location>
    <ligand>
        <name>Mg(2+)</name>
        <dbReference type="ChEBI" id="CHEBI:18420"/>
        <label>2</label>
    </ligand>
</feature>
<dbReference type="InterPro" id="IPR014359">
    <property type="entry name" value="KARI_prok"/>
</dbReference>
<feature type="binding site" evidence="9 10">
    <location>
        <position position="191"/>
    </location>
    <ligand>
        <name>Mg(2+)</name>
        <dbReference type="ChEBI" id="CHEBI:18420"/>
        <label>1</label>
    </ligand>
</feature>
<evidence type="ECO:0000256" key="7">
    <source>
        <dbReference type="ARBA" id="ARBA00023002"/>
    </source>
</evidence>
<keyword evidence="9" id="KW-0521">NADP</keyword>
<feature type="binding site" evidence="9 10">
    <location>
        <position position="231"/>
    </location>
    <ligand>
        <name>Mg(2+)</name>
        <dbReference type="ChEBI" id="CHEBI:18420"/>
        <label>2</label>
    </ligand>
</feature>
<comment type="similarity">
    <text evidence="3 9 10">Belongs to the ketol-acid reductoisomerase family.</text>
</comment>
<dbReference type="Gene3D" id="6.10.240.10">
    <property type="match status" value="1"/>
</dbReference>